<sequence length="47" mass="5907">MLSIYTYNLYDLTLKHNEKYFDIFIKIVDIFRQYFKKLTDMFVSKCR</sequence>
<organism evidence="1 2">
    <name type="scientific">Nostoc commune NIES-4072</name>
    <dbReference type="NCBI Taxonomy" id="2005467"/>
    <lineage>
        <taxon>Bacteria</taxon>
        <taxon>Bacillati</taxon>
        <taxon>Cyanobacteriota</taxon>
        <taxon>Cyanophyceae</taxon>
        <taxon>Nostocales</taxon>
        <taxon>Nostocaceae</taxon>
        <taxon>Nostoc</taxon>
    </lineage>
</organism>
<protein>
    <submittedName>
        <fullName evidence="1">Uncharacterized protein</fullName>
    </submittedName>
</protein>
<name>A0A2R5FVP0_NOSCO</name>
<evidence type="ECO:0000313" key="1">
    <source>
        <dbReference type="EMBL" id="GBG20293.1"/>
    </source>
</evidence>
<dbReference type="AlphaFoldDB" id="A0A2R5FVP0"/>
<dbReference type="EMBL" id="BDUD01000001">
    <property type="protein sequence ID" value="GBG20293.1"/>
    <property type="molecule type" value="Genomic_DNA"/>
</dbReference>
<reference evidence="1 2" key="1">
    <citation type="submission" date="2017-06" db="EMBL/GenBank/DDBJ databases">
        <title>Genome sequencing of cyanobaciteial culture collection at National Institute for Environmental Studies (NIES).</title>
        <authorList>
            <person name="Hirose Y."/>
            <person name="Shimura Y."/>
            <person name="Fujisawa T."/>
            <person name="Nakamura Y."/>
            <person name="Kawachi M."/>
        </authorList>
    </citation>
    <scope>NUCLEOTIDE SEQUENCE [LARGE SCALE GENOMIC DNA]</scope>
    <source>
        <strain evidence="1 2">NIES-4072</strain>
    </source>
</reference>
<keyword evidence="2" id="KW-1185">Reference proteome</keyword>
<accession>A0A2R5FVP0</accession>
<evidence type="ECO:0000313" key="2">
    <source>
        <dbReference type="Proteomes" id="UP000245124"/>
    </source>
</evidence>
<comment type="caution">
    <text evidence="1">The sequence shown here is derived from an EMBL/GenBank/DDBJ whole genome shotgun (WGS) entry which is preliminary data.</text>
</comment>
<dbReference type="Proteomes" id="UP000245124">
    <property type="component" value="Unassembled WGS sequence"/>
</dbReference>
<proteinExistence type="predicted"/>
<gene>
    <name evidence="1" type="ORF">NIES4072_39700</name>
</gene>